<reference evidence="2" key="1">
    <citation type="submission" date="2017-02" db="UniProtKB">
        <authorList>
            <consortium name="WormBaseParasite"/>
        </authorList>
    </citation>
    <scope>IDENTIFICATION</scope>
</reference>
<name>A0A0M3KAB4_ANISI</name>
<evidence type="ECO:0000256" key="1">
    <source>
        <dbReference type="SAM" id="Coils"/>
    </source>
</evidence>
<proteinExistence type="predicted"/>
<dbReference type="AlphaFoldDB" id="A0A0M3KAB4"/>
<sequence length="280" mass="32797">LFQTESYSLSRSQSQSQMANERKIAQLERQIMSAHTDIEIQKREIEVYKASLVESEKVRDHSTSFSFLFQLHDCFKERDSLSQKVRKMAADASAMERSFAEEERKAHESELRLKKVQEELTALKQKHDKSLTESRCELREEKKRMRQKMEDLIKEQEAKRVPRNAHLEKTLEETQMQLAETRSQLDRAVTQITHLESLSKSQGAYGETWENQYRMAMTELEALRDENAALKMKIRRQYKQIELLTQQSQMEADVADLENRIGIKDDERNIENGNPTAVAN</sequence>
<evidence type="ECO:0000313" key="2">
    <source>
        <dbReference type="WBParaSite" id="ASIM_0001791001-mRNA-1"/>
    </source>
</evidence>
<dbReference type="WBParaSite" id="ASIM_0001791001-mRNA-1">
    <property type="protein sequence ID" value="ASIM_0001791001-mRNA-1"/>
    <property type="gene ID" value="ASIM_0001791001"/>
</dbReference>
<accession>A0A0M3KAB4</accession>
<protein>
    <submittedName>
        <fullName evidence="2">Centrosomal protein of 162 kDa</fullName>
    </submittedName>
</protein>
<organism evidence="2">
    <name type="scientific">Anisakis simplex</name>
    <name type="common">Herring worm</name>
    <dbReference type="NCBI Taxonomy" id="6269"/>
    <lineage>
        <taxon>Eukaryota</taxon>
        <taxon>Metazoa</taxon>
        <taxon>Ecdysozoa</taxon>
        <taxon>Nematoda</taxon>
        <taxon>Chromadorea</taxon>
        <taxon>Rhabditida</taxon>
        <taxon>Spirurina</taxon>
        <taxon>Ascaridomorpha</taxon>
        <taxon>Ascaridoidea</taxon>
        <taxon>Anisakidae</taxon>
        <taxon>Anisakis</taxon>
        <taxon>Anisakis simplex complex</taxon>
    </lineage>
</organism>
<feature type="coiled-coil region" evidence="1">
    <location>
        <begin position="99"/>
        <end position="247"/>
    </location>
</feature>
<keyword evidence="1" id="KW-0175">Coiled coil</keyword>